<evidence type="ECO:0000256" key="5">
    <source>
        <dbReference type="SAM" id="MobiDB-lite"/>
    </source>
</evidence>
<feature type="transmembrane region" description="Helical" evidence="6">
    <location>
        <begin position="573"/>
        <end position="596"/>
    </location>
</feature>
<dbReference type="OrthoDB" id="2020542at2759"/>
<feature type="transmembrane region" description="Helical" evidence="6">
    <location>
        <begin position="456"/>
        <end position="482"/>
    </location>
</feature>
<keyword evidence="2 6" id="KW-0812">Transmembrane</keyword>
<feature type="transmembrane region" description="Helical" evidence="6">
    <location>
        <begin position="215"/>
        <end position="235"/>
    </location>
</feature>
<evidence type="ECO:0000256" key="6">
    <source>
        <dbReference type="SAM" id="Phobius"/>
    </source>
</evidence>
<accession>A0A7R9BGF9</accession>
<keyword evidence="4 6" id="KW-0472">Membrane</keyword>
<evidence type="ECO:0000313" key="10">
    <source>
        <dbReference type="Proteomes" id="UP000678499"/>
    </source>
</evidence>
<evidence type="ECO:0000313" key="9">
    <source>
        <dbReference type="EMBL" id="CAD7274142.1"/>
    </source>
</evidence>
<dbReference type="GO" id="GO:0015379">
    <property type="term" value="F:potassium:chloride symporter activity"/>
    <property type="evidence" value="ECO:0007669"/>
    <property type="project" value="TreeGrafter"/>
</dbReference>
<dbReference type="Pfam" id="PF03522">
    <property type="entry name" value="SLC12"/>
    <property type="match status" value="1"/>
</dbReference>
<dbReference type="InterPro" id="IPR018491">
    <property type="entry name" value="SLC12_C"/>
</dbReference>
<keyword evidence="3 6" id="KW-1133">Transmembrane helix</keyword>
<evidence type="ECO:0000259" key="8">
    <source>
        <dbReference type="Pfam" id="PF03522"/>
    </source>
</evidence>
<protein>
    <recommendedName>
        <fullName evidence="11">Solute carrier family 12 member 6</fullName>
    </recommendedName>
</protein>
<feature type="transmembrane region" description="Helical" evidence="6">
    <location>
        <begin position="158"/>
        <end position="179"/>
    </location>
</feature>
<keyword evidence="10" id="KW-1185">Reference proteome</keyword>
<feature type="transmembrane region" description="Helical" evidence="6">
    <location>
        <begin position="412"/>
        <end position="436"/>
    </location>
</feature>
<dbReference type="GO" id="GO:0055075">
    <property type="term" value="P:potassium ion homeostasis"/>
    <property type="evidence" value="ECO:0007669"/>
    <property type="project" value="TreeGrafter"/>
</dbReference>
<feature type="region of interest" description="Disordered" evidence="5">
    <location>
        <begin position="1015"/>
        <end position="1039"/>
    </location>
</feature>
<evidence type="ECO:0000256" key="3">
    <source>
        <dbReference type="ARBA" id="ARBA00022989"/>
    </source>
</evidence>
<feature type="transmembrane region" description="Helical" evidence="6">
    <location>
        <begin position="241"/>
        <end position="262"/>
    </location>
</feature>
<dbReference type="PANTHER" id="PTHR11827:SF73">
    <property type="entry name" value="KAZACHOC, ISOFORM G"/>
    <property type="match status" value="1"/>
</dbReference>
<dbReference type="Pfam" id="PF00324">
    <property type="entry name" value="AA_permease"/>
    <property type="match status" value="2"/>
</dbReference>
<dbReference type="GO" id="GO:0045202">
    <property type="term" value="C:synapse"/>
    <property type="evidence" value="ECO:0007669"/>
    <property type="project" value="GOC"/>
</dbReference>
<dbReference type="InterPro" id="IPR004841">
    <property type="entry name" value="AA-permease/SLC12A_dom"/>
</dbReference>
<feature type="compositionally biased region" description="Basic and acidic residues" evidence="5">
    <location>
        <begin position="1022"/>
        <end position="1032"/>
    </location>
</feature>
<dbReference type="PANTHER" id="PTHR11827">
    <property type="entry name" value="SOLUTE CARRIER FAMILY 12, CATION COTRANSPORTERS"/>
    <property type="match status" value="1"/>
</dbReference>
<name>A0A7R9BGF9_9CRUS</name>
<sequence length="1110" mass="120491">MESNTTTTTATTGTGKSLRASRVSEMVLDEHLYKEKRRVPAAPYILNWGASPTNSGIIAAGPDPYPHHVRASRRSRLQQEQKSNAEQKKLGTLNGVFLPCVQNIFGVILFIRLAWIVGVAGWLQAGLIVLLCSGATLLTAVSLSAVTTNGAIPAGGPYYIISRGLGPQVGGAVGILFYLGTTIAGAMYVCGAIEILFVYIAPAQMSQLIPDKLTATRVYGTILLFLITLVVFVGMKHVVLTAIPIQLCVVLSIIAVYVGLLVKEPSEFMDVRMVGKRLVSRNMFDSVGRSKNSSSMLDSYFCHAGPDQASRICNPYYAKEGISQVPALSTTWPNGWYQNLHPKWTEQPGDYVATWTRSHVDVGNFGNDPGHVFVQADMATDFVVLVGIFFPSVTGIMAGCNRSGDLRDPSKSIPFGTITAILLTSSVYMSWVLLLAGRVSSVVLNDKFGRSLGSQLLVALLAWPSVWVVLIGALCSTIGAGLQSLVGAPRLLAAIAHDDVVPKLGRLVRSGSARGPLLVTWFVCQVTVLIGNVDDITPLVSACFLMCYLSVNASCALQSLLRVPSWRPRFRMYHWTLSLFGACLCLTVMLMCSWLYTLLAFSLALAISRLISYRVAGLLSAGQDVEWVASRSSKAILPFSSTAAFTAVTLAATLAAVDGNGGIALDDLEATLWKECQLWAGDGLAGLSLASARAALLRQEGRPVHPKNWTPTILTLLPSAEAAEGKEKLFGLLRALTLRTGGVTIVATVVESPDQVPDATDKLRKFMRHGGTKPMSGFVRVVASCQPSEALKVLVQSVGIASLSPNTVAVSMPATTDSDDSSARFWPHCVEAIRAAISCGKAVMLVKGLDEPSSSRTLMSGDEQDSGQQHHQVLSSNTADDECAESVTTIDVWWIFNDGGILLLLPYLLLQQEQREDDRESIRIKRKRKRQELRIFTIARPQDNSIAMKRHLQAFLYELRIPADVFVVEMDETDVSAYAVERTLALQQRRDLLSQLHLHARCDVMAVLDHARTRDCCPPVSDKPEENNKKDESEDEHELQVRRMHTALKLNGVASSFSRNARLVFMNLPSGPGEHESADAYLGMLQALTDGLPRVILVYGTGTEVVTLYS</sequence>
<dbReference type="GO" id="GO:0006884">
    <property type="term" value="P:cell volume homeostasis"/>
    <property type="evidence" value="ECO:0007669"/>
    <property type="project" value="TreeGrafter"/>
</dbReference>
<dbReference type="Gene3D" id="1.20.1740.10">
    <property type="entry name" value="Amino acid/polyamine transporter I"/>
    <property type="match status" value="1"/>
</dbReference>
<evidence type="ECO:0008006" key="11">
    <source>
        <dbReference type="Google" id="ProtNLM"/>
    </source>
</evidence>
<feature type="domain" description="SLC12A transporter C-terminal" evidence="8">
    <location>
        <begin position="878"/>
        <end position="1110"/>
    </location>
</feature>
<dbReference type="Proteomes" id="UP000678499">
    <property type="component" value="Unassembled WGS sequence"/>
</dbReference>
<organism evidence="9">
    <name type="scientific">Notodromas monacha</name>
    <dbReference type="NCBI Taxonomy" id="399045"/>
    <lineage>
        <taxon>Eukaryota</taxon>
        <taxon>Metazoa</taxon>
        <taxon>Ecdysozoa</taxon>
        <taxon>Arthropoda</taxon>
        <taxon>Crustacea</taxon>
        <taxon>Oligostraca</taxon>
        <taxon>Ostracoda</taxon>
        <taxon>Podocopa</taxon>
        <taxon>Podocopida</taxon>
        <taxon>Cypridocopina</taxon>
        <taxon>Cypridoidea</taxon>
        <taxon>Cyprididae</taxon>
        <taxon>Notodromas</taxon>
    </lineage>
</organism>
<feature type="transmembrane region" description="Helical" evidence="6">
    <location>
        <begin position="539"/>
        <end position="561"/>
    </location>
</feature>
<feature type="domain" description="Amino acid permease/ SLC12A" evidence="7">
    <location>
        <begin position="364"/>
        <end position="614"/>
    </location>
</feature>
<dbReference type="GO" id="GO:0055064">
    <property type="term" value="P:chloride ion homeostasis"/>
    <property type="evidence" value="ECO:0007669"/>
    <property type="project" value="TreeGrafter"/>
</dbReference>
<feature type="region of interest" description="Disordered" evidence="5">
    <location>
        <begin position="854"/>
        <end position="878"/>
    </location>
</feature>
<proteinExistence type="predicted"/>
<dbReference type="EMBL" id="OA882246">
    <property type="protein sequence ID" value="CAD7274142.1"/>
    <property type="molecule type" value="Genomic_DNA"/>
</dbReference>
<dbReference type="GO" id="GO:0007268">
    <property type="term" value="P:chemical synaptic transmission"/>
    <property type="evidence" value="ECO:0007669"/>
    <property type="project" value="TreeGrafter"/>
</dbReference>
<evidence type="ECO:0000256" key="2">
    <source>
        <dbReference type="ARBA" id="ARBA00022692"/>
    </source>
</evidence>
<feature type="domain" description="Amino acid permease/ SLC12A" evidence="7">
    <location>
        <begin position="95"/>
        <end position="260"/>
    </location>
</feature>
<evidence type="ECO:0000256" key="4">
    <source>
        <dbReference type="ARBA" id="ARBA00023136"/>
    </source>
</evidence>
<feature type="transmembrane region" description="Helical" evidence="6">
    <location>
        <begin position="96"/>
        <end position="116"/>
    </location>
</feature>
<dbReference type="AlphaFoldDB" id="A0A7R9BGF9"/>
<comment type="subcellular location">
    <subcellularLocation>
        <location evidence="1">Membrane</location>
        <topology evidence="1">Multi-pass membrane protein</topology>
    </subcellularLocation>
</comment>
<evidence type="ECO:0000259" key="7">
    <source>
        <dbReference type="Pfam" id="PF00324"/>
    </source>
</evidence>
<dbReference type="EMBL" id="CAJPEX010000209">
    <property type="protein sequence ID" value="CAG0914294.1"/>
    <property type="molecule type" value="Genomic_DNA"/>
</dbReference>
<gene>
    <name evidence="9" type="ORF">NMOB1V02_LOCUS1994</name>
</gene>
<evidence type="ECO:0000256" key="1">
    <source>
        <dbReference type="ARBA" id="ARBA00004141"/>
    </source>
</evidence>
<dbReference type="InterPro" id="IPR004842">
    <property type="entry name" value="SLC12A_fam"/>
</dbReference>
<feature type="transmembrane region" description="Helical" evidence="6">
    <location>
        <begin position="122"/>
        <end position="146"/>
    </location>
</feature>
<dbReference type="GO" id="GO:0005886">
    <property type="term" value="C:plasma membrane"/>
    <property type="evidence" value="ECO:0007669"/>
    <property type="project" value="TreeGrafter"/>
</dbReference>
<reference evidence="9" key="1">
    <citation type="submission" date="2020-11" db="EMBL/GenBank/DDBJ databases">
        <authorList>
            <person name="Tran Van P."/>
        </authorList>
    </citation>
    <scope>NUCLEOTIDE SEQUENCE</scope>
</reference>
<feature type="compositionally biased region" description="Polar residues" evidence="5">
    <location>
        <begin position="866"/>
        <end position="878"/>
    </location>
</feature>
<feature type="transmembrane region" description="Helical" evidence="6">
    <location>
        <begin position="185"/>
        <end position="203"/>
    </location>
</feature>
<dbReference type="GO" id="GO:1990573">
    <property type="term" value="P:potassium ion import across plasma membrane"/>
    <property type="evidence" value="ECO:0007669"/>
    <property type="project" value="TreeGrafter"/>
</dbReference>